<feature type="domain" description="SET" evidence="9">
    <location>
        <begin position="496"/>
        <end position="615"/>
    </location>
</feature>
<keyword evidence="6" id="KW-0949">S-adenosyl-L-methionine</keyword>
<evidence type="ECO:0000256" key="6">
    <source>
        <dbReference type="ARBA" id="ARBA00022691"/>
    </source>
</evidence>
<evidence type="ECO:0000256" key="1">
    <source>
        <dbReference type="ARBA" id="ARBA00004123"/>
    </source>
</evidence>
<keyword evidence="7" id="KW-0539">Nucleus</keyword>
<reference evidence="13 14" key="1">
    <citation type="submission" date="2011-10" db="EMBL/GenBank/DDBJ databases">
        <authorList>
            <person name="Genoscope - CEA"/>
        </authorList>
    </citation>
    <scope>NUCLEOTIDE SEQUENCE [LARGE SCALE GENOMIC DNA]</scope>
    <source>
        <strain evidence="13 14">RCC 1105</strain>
    </source>
</reference>
<dbReference type="PROSITE" id="PS50868">
    <property type="entry name" value="POST_SET"/>
    <property type="match status" value="1"/>
</dbReference>
<feature type="domain" description="AWS" evidence="12">
    <location>
        <begin position="446"/>
        <end position="494"/>
    </location>
</feature>
<feature type="region of interest" description="Disordered" evidence="8">
    <location>
        <begin position="236"/>
        <end position="280"/>
    </location>
</feature>
<evidence type="ECO:0000259" key="10">
    <source>
        <dbReference type="PROSITE" id="PS50812"/>
    </source>
</evidence>
<dbReference type="InterPro" id="IPR001214">
    <property type="entry name" value="SET_dom"/>
</dbReference>
<evidence type="ECO:0000256" key="7">
    <source>
        <dbReference type="ARBA" id="ARBA00023242"/>
    </source>
</evidence>
<dbReference type="PROSITE" id="PS51215">
    <property type="entry name" value="AWS"/>
    <property type="match status" value="1"/>
</dbReference>
<feature type="region of interest" description="Disordered" evidence="8">
    <location>
        <begin position="419"/>
        <end position="449"/>
    </location>
</feature>
<feature type="compositionally biased region" description="Basic and acidic residues" evidence="8">
    <location>
        <begin position="782"/>
        <end position="796"/>
    </location>
</feature>
<dbReference type="GO" id="GO:0005694">
    <property type="term" value="C:chromosome"/>
    <property type="evidence" value="ECO:0007669"/>
    <property type="project" value="UniProtKB-SubCell"/>
</dbReference>
<dbReference type="Pfam" id="PF00855">
    <property type="entry name" value="PWWP"/>
    <property type="match status" value="1"/>
</dbReference>
<evidence type="ECO:0000259" key="12">
    <source>
        <dbReference type="PROSITE" id="PS51215"/>
    </source>
</evidence>
<evidence type="ECO:0000256" key="3">
    <source>
        <dbReference type="ARBA" id="ARBA00022454"/>
    </source>
</evidence>
<dbReference type="InterPro" id="IPR003616">
    <property type="entry name" value="Post-SET_dom"/>
</dbReference>
<accession>K8EUS9</accession>
<feature type="compositionally biased region" description="Acidic residues" evidence="8">
    <location>
        <begin position="40"/>
        <end position="52"/>
    </location>
</feature>
<dbReference type="SMART" id="SM00317">
    <property type="entry name" value="SET"/>
    <property type="match status" value="1"/>
</dbReference>
<dbReference type="AlphaFoldDB" id="K8EUS9"/>
<dbReference type="InterPro" id="IPR046341">
    <property type="entry name" value="SET_dom_sf"/>
</dbReference>
<dbReference type="EMBL" id="FO082275">
    <property type="protein sequence ID" value="CCO16235.1"/>
    <property type="molecule type" value="Genomic_DNA"/>
</dbReference>
<feature type="region of interest" description="Disordered" evidence="8">
    <location>
        <begin position="750"/>
        <end position="797"/>
    </location>
</feature>
<dbReference type="Gene3D" id="2.30.30.140">
    <property type="match status" value="1"/>
</dbReference>
<comment type="subcellular location">
    <subcellularLocation>
        <location evidence="2">Chromosome</location>
    </subcellularLocation>
    <subcellularLocation>
        <location evidence="1">Nucleus</location>
    </subcellularLocation>
</comment>
<feature type="domain" description="Post-SET" evidence="11">
    <location>
        <begin position="625"/>
        <end position="641"/>
    </location>
</feature>
<dbReference type="InterPro" id="IPR006560">
    <property type="entry name" value="AWS_dom"/>
</dbReference>
<dbReference type="PROSITE" id="PS50280">
    <property type="entry name" value="SET"/>
    <property type="match status" value="1"/>
</dbReference>
<name>K8EUS9_9CHLO</name>
<sequence>MEEKEEKEKEEEKGEEKDESNNNNRISSPHVVVARHPDDFNDDDCDDDAVGEEFEKMRTISSPSSPRKTKTKKNNPDDVSDTCDDEIRVLAILAEKKRYKWAKVKGSPFWPCQEVDVLRCKGNVPEFVREKVDGFLEAKGVKLIQFFGTNEYMWYLEKSDENASSPPPPRSGSMFRRVDVESFRDGCEKGYDKKMKPVGLKKAMKEMWECLRSGEDPSDVKRGGLQWHTKKIAVVEEPEEEEEEEKKAKKTEKKKASSTGKRKKAEAKKTSAAEEKEMKKAKKISEEVKRREEKTAAAAAAKVELDARKEQERKRNEPATLETLFDDEGIEEKPFQLSFDVMSARDPPPFERLRRNRWMCRQAPKQVHSSEAVACYCQPIPHSIKEEIMANVTTERAMKMASTASAAEVEQQFIEENGPATPSETLEDPLNNNNNNNNNNNEEKGKKSLTSKLLPKLRLGCGHDCVNRETRYTCDTRVCPCGDDCSNRPFQHLPQPKVKVQLTENRGYGLFLQQDVFEGDFIVEYMGEIVDEEECTRRLLACKGKNEPNFYLMEITPSQIIDARFCGNNARFINSSCHPNCETQRWVDASTNETRVGIFATEDIKSGTELTYDYNFAHFGGEGTTSFTCFCGHPMCKGTLDANPERMRRFMDRVTVTMKNGDVKTGTVLEYTVNKKYKLLLDDEQDVKVWSKSKKSEEEKAESALKKTKNRKYITVNLDNGDFASKKGGKKDAKLACVWLTNRTNFTESKVKKKKVDEKKKSATTTKKKAGKRKRPRAATKKLKEQEQEQELDKKTPTTPLKEIVLSPVKRLVENAIANVVTYIY</sequence>
<feature type="domain" description="PWWP" evidence="10">
    <location>
        <begin position="101"/>
        <end position="154"/>
    </location>
</feature>
<dbReference type="Gene3D" id="2.170.270.10">
    <property type="entry name" value="SET domain"/>
    <property type="match status" value="1"/>
</dbReference>
<keyword evidence="3" id="KW-0158">Chromosome</keyword>
<keyword evidence="4" id="KW-0489">Methyltransferase</keyword>
<feature type="compositionally biased region" description="Basic and acidic residues" evidence="8">
    <location>
        <begin position="267"/>
        <end position="280"/>
    </location>
</feature>
<dbReference type="RefSeq" id="XP_007513710.1">
    <property type="nucleotide sequence ID" value="XM_007513648.1"/>
</dbReference>
<dbReference type="CDD" id="cd05162">
    <property type="entry name" value="PWWP"/>
    <property type="match status" value="1"/>
</dbReference>
<feature type="region of interest" description="Disordered" evidence="8">
    <location>
        <begin position="1"/>
        <end position="80"/>
    </location>
</feature>
<keyword evidence="5" id="KW-0808">Transferase</keyword>
<dbReference type="InterPro" id="IPR050777">
    <property type="entry name" value="SET2_Histone-Lys_MeTrsfase"/>
</dbReference>
<evidence type="ECO:0000259" key="11">
    <source>
        <dbReference type="PROSITE" id="PS50868"/>
    </source>
</evidence>
<evidence type="ECO:0000256" key="5">
    <source>
        <dbReference type="ARBA" id="ARBA00022679"/>
    </source>
</evidence>
<dbReference type="Pfam" id="PF17907">
    <property type="entry name" value="AWS"/>
    <property type="match status" value="1"/>
</dbReference>
<dbReference type="InterPro" id="IPR000313">
    <property type="entry name" value="PWWP_dom"/>
</dbReference>
<evidence type="ECO:0000259" key="9">
    <source>
        <dbReference type="PROSITE" id="PS50280"/>
    </source>
</evidence>
<dbReference type="OrthoDB" id="422362at2759"/>
<dbReference type="GO" id="GO:0032259">
    <property type="term" value="P:methylation"/>
    <property type="evidence" value="ECO:0007669"/>
    <property type="project" value="UniProtKB-KW"/>
</dbReference>
<gene>
    <name evidence="13" type="ORF">Bathy04g01390</name>
</gene>
<dbReference type="STRING" id="41875.K8EUS9"/>
<feature type="compositionally biased region" description="Basic residues" evidence="8">
    <location>
        <begin position="766"/>
        <end position="781"/>
    </location>
</feature>
<evidence type="ECO:0000256" key="2">
    <source>
        <dbReference type="ARBA" id="ARBA00004286"/>
    </source>
</evidence>
<dbReference type="KEGG" id="bpg:Bathy04g01390"/>
<dbReference type="Pfam" id="PF00856">
    <property type="entry name" value="SET"/>
    <property type="match status" value="1"/>
</dbReference>
<protein>
    <submittedName>
        <fullName evidence="13">Unnamed protein product</fullName>
    </submittedName>
</protein>
<dbReference type="SUPFAM" id="SSF82199">
    <property type="entry name" value="SET domain"/>
    <property type="match status" value="1"/>
</dbReference>
<dbReference type="GeneID" id="19016164"/>
<feature type="compositionally biased region" description="Low complexity" evidence="8">
    <location>
        <begin position="431"/>
        <end position="440"/>
    </location>
</feature>
<evidence type="ECO:0000313" key="14">
    <source>
        <dbReference type="Proteomes" id="UP000198341"/>
    </source>
</evidence>
<dbReference type="SUPFAM" id="SSF63748">
    <property type="entry name" value="Tudor/PWWP/MBT"/>
    <property type="match status" value="1"/>
</dbReference>
<evidence type="ECO:0000313" key="13">
    <source>
        <dbReference type="EMBL" id="CCO16235.1"/>
    </source>
</evidence>
<dbReference type="Proteomes" id="UP000198341">
    <property type="component" value="Chromosome 4"/>
</dbReference>
<keyword evidence="14" id="KW-1185">Reference proteome</keyword>
<evidence type="ECO:0000256" key="4">
    <source>
        <dbReference type="ARBA" id="ARBA00022603"/>
    </source>
</evidence>
<dbReference type="GO" id="GO:0005634">
    <property type="term" value="C:nucleus"/>
    <property type="evidence" value="ECO:0007669"/>
    <property type="project" value="UniProtKB-SubCell"/>
</dbReference>
<feature type="compositionally biased region" description="Basic and acidic residues" evidence="8">
    <location>
        <begin position="1"/>
        <end position="20"/>
    </location>
</feature>
<dbReference type="PANTHER" id="PTHR22884">
    <property type="entry name" value="SET DOMAIN PROTEINS"/>
    <property type="match status" value="1"/>
</dbReference>
<organism evidence="13 14">
    <name type="scientific">Bathycoccus prasinos</name>
    <dbReference type="NCBI Taxonomy" id="41875"/>
    <lineage>
        <taxon>Eukaryota</taxon>
        <taxon>Viridiplantae</taxon>
        <taxon>Chlorophyta</taxon>
        <taxon>Mamiellophyceae</taxon>
        <taxon>Mamiellales</taxon>
        <taxon>Bathycoccaceae</taxon>
        <taxon>Bathycoccus</taxon>
    </lineage>
</organism>
<dbReference type="PROSITE" id="PS50812">
    <property type="entry name" value="PWWP"/>
    <property type="match status" value="1"/>
</dbReference>
<dbReference type="GO" id="GO:0042054">
    <property type="term" value="F:histone methyltransferase activity"/>
    <property type="evidence" value="ECO:0007669"/>
    <property type="project" value="InterPro"/>
</dbReference>
<proteinExistence type="predicted"/>
<evidence type="ECO:0000256" key="8">
    <source>
        <dbReference type="SAM" id="MobiDB-lite"/>
    </source>
</evidence>
<dbReference type="eggNOG" id="KOG1081">
    <property type="taxonomic scope" value="Eukaryota"/>
</dbReference>